<gene>
    <name evidence="2" type="ORF">ABWT76_000335</name>
</gene>
<dbReference type="AlphaFoldDB" id="A0AAU8JEF3"/>
<dbReference type="InterPro" id="IPR025351">
    <property type="entry name" value="Pvc16_N"/>
</dbReference>
<sequence length="177" mass="19513">MIPAVAQSLAEILAGNASSIATEQIDFDHPTVDRGIGSRLNLYCYELRPHEQRQSHQQIPDKTSQKSEAILWFDLSFLITAWDATAIGEQHLLSEALKMLLSHHCLPQEVLPIALRGSTIVPIDISTIDLNQTIALWNALGVPLRPALYVTVTIPMPVATDLPLYVEMSQLPTVPSN</sequence>
<accession>A0AAU8JEF3</accession>
<proteinExistence type="predicted"/>
<dbReference type="RefSeq" id="WP_054465099.1">
    <property type="nucleotide sequence ID" value="NZ_CP159837.1"/>
</dbReference>
<evidence type="ECO:0000259" key="1">
    <source>
        <dbReference type="Pfam" id="PF14065"/>
    </source>
</evidence>
<feature type="domain" description="Pvc16 N-terminal" evidence="1">
    <location>
        <begin position="5"/>
        <end position="159"/>
    </location>
</feature>
<dbReference type="EMBL" id="CP159837">
    <property type="protein sequence ID" value="XCM37567.1"/>
    <property type="molecule type" value="Genomic_DNA"/>
</dbReference>
<dbReference type="Pfam" id="PF14065">
    <property type="entry name" value="Pvc16_N"/>
    <property type="match status" value="1"/>
</dbReference>
<protein>
    <submittedName>
        <fullName evidence="2">DUF4255 domain-containing protein</fullName>
    </submittedName>
</protein>
<organism evidence="2">
    <name type="scientific">Planktothricoides raciborskii GIHE-MW2</name>
    <dbReference type="NCBI Taxonomy" id="2792601"/>
    <lineage>
        <taxon>Bacteria</taxon>
        <taxon>Bacillati</taxon>
        <taxon>Cyanobacteriota</taxon>
        <taxon>Cyanophyceae</taxon>
        <taxon>Oscillatoriophycideae</taxon>
        <taxon>Oscillatoriales</taxon>
        <taxon>Oscillatoriaceae</taxon>
        <taxon>Planktothricoides</taxon>
    </lineage>
</organism>
<name>A0AAU8JEF3_9CYAN</name>
<reference evidence="2" key="1">
    <citation type="submission" date="2024-07" db="EMBL/GenBank/DDBJ databases">
        <authorList>
            <person name="Kim Y.J."/>
            <person name="Jeong J.Y."/>
        </authorList>
    </citation>
    <scope>NUCLEOTIDE SEQUENCE</scope>
    <source>
        <strain evidence="2">GIHE-MW2</strain>
    </source>
</reference>
<evidence type="ECO:0000313" key="2">
    <source>
        <dbReference type="EMBL" id="XCM37567.1"/>
    </source>
</evidence>